<keyword evidence="2" id="KW-1185">Reference proteome</keyword>
<proteinExistence type="predicted"/>
<dbReference type="Proteomes" id="UP000241370">
    <property type="component" value="Segment"/>
</dbReference>
<name>A0A2K9VH28_9CAUD</name>
<reference evidence="1 2" key="1">
    <citation type="submission" date="2017-12" db="EMBL/GenBank/DDBJ databases">
        <title>Phages infecting Faecalibacterium prausnitzii belong to novel viral genera that help decipher intestinal viromes.</title>
        <authorList>
            <person name="Petit M.-A."/>
            <person name="De Paepe M."/>
            <person name="Benevides L."/>
            <person name="Langella P."/>
        </authorList>
    </citation>
    <scope>NUCLEOTIDE SEQUENCE [LARGE SCALE GENOMIC DNA]</scope>
</reference>
<dbReference type="RefSeq" id="YP_009797339.1">
    <property type="nucleotide sequence ID" value="NC_047913.1"/>
</dbReference>
<protein>
    <submittedName>
        <fullName evidence="1">Tail assembly protein</fullName>
    </submittedName>
</protein>
<dbReference type="KEGG" id="vg:54987752"/>
<sequence length="191" mass="20559">MIYVEDELIKLNGVVLPGLVKSIEVIETAKVDEQEVEGSATKPKQATGYEDAKVNIELIIDDTPSQTKYQRYATLRAIFRSPGQSVPQPIPIISEDTAAHGVEKVIFKKLSHKGENKRGQLTATLELWEYIPQTITAKSGSSSGSGKSGGGAASNLKAGYKSYLSNERGKSPARDDADATAAMNKVTAMPY</sequence>
<dbReference type="GeneID" id="54987752"/>
<accession>A0A2K9VH28</accession>
<evidence type="ECO:0000313" key="1">
    <source>
        <dbReference type="EMBL" id="AUV61553.1"/>
    </source>
</evidence>
<organism evidence="1 2">
    <name type="scientific">Faecalibacterium phage FP_Mushu</name>
    <dbReference type="NCBI Taxonomy" id="2070185"/>
    <lineage>
        <taxon>Viruses</taxon>
        <taxon>Duplodnaviria</taxon>
        <taxon>Heunggongvirae</taxon>
        <taxon>Uroviricota</taxon>
        <taxon>Caudoviricetes</taxon>
        <taxon>Mushuvirus</taxon>
        <taxon>Mushuvirus mushu</taxon>
    </lineage>
</organism>
<dbReference type="EMBL" id="MG711460">
    <property type="protein sequence ID" value="AUV61553.1"/>
    <property type="molecule type" value="Genomic_DNA"/>
</dbReference>
<evidence type="ECO:0000313" key="2">
    <source>
        <dbReference type="Proteomes" id="UP000241370"/>
    </source>
</evidence>